<evidence type="ECO:0000256" key="6">
    <source>
        <dbReference type="ARBA" id="ARBA00023136"/>
    </source>
</evidence>
<dbReference type="Pfam" id="PF00023">
    <property type="entry name" value="Ank"/>
    <property type="match status" value="1"/>
</dbReference>
<evidence type="ECO:0000256" key="1">
    <source>
        <dbReference type="ARBA" id="ARBA00004141"/>
    </source>
</evidence>
<dbReference type="InterPro" id="IPR036770">
    <property type="entry name" value="Ankyrin_rpt-contain_sf"/>
</dbReference>
<feature type="repeat" description="ANK" evidence="7">
    <location>
        <begin position="72"/>
        <end position="97"/>
    </location>
</feature>
<feature type="compositionally biased region" description="Basic and acidic residues" evidence="8">
    <location>
        <begin position="285"/>
        <end position="300"/>
    </location>
</feature>
<feature type="transmembrane region" description="Helical" evidence="9">
    <location>
        <begin position="357"/>
        <end position="381"/>
    </location>
</feature>
<feature type="compositionally biased region" description="Basic residues" evidence="8">
    <location>
        <begin position="269"/>
        <end position="284"/>
    </location>
</feature>
<gene>
    <name evidence="11" type="ORF">B296_00019860</name>
</gene>
<comment type="subcellular location">
    <subcellularLocation>
        <location evidence="1">Membrane</location>
        <topology evidence="1">Multi-pass membrane protein</topology>
    </subcellularLocation>
</comment>
<protein>
    <recommendedName>
        <fullName evidence="10">PGG domain-containing protein</fullName>
    </recommendedName>
</protein>
<evidence type="ECO:0000256" key="9">
    <source>
        <dbReference type="SAM" id="Phobius"/>
    </source>
</evidence>
<keyword evidence="3" id="KW-0677">Repeat</keyword>
<name>A0A426Z1T8_ENSVE</name>
<dbReference type="Pfam" id="PF12796">
    <property type="entry name" value="Ank_2"/>
    <property type="match status" value="1"/>
</dbReference>
<evidence type="ECO:0000313" key="12">
    <source>
        <dbReference type="Proteomes" id="UP000287651"/>
    </source>
</evidence>
<reference evidence="11 12" key="1">
    <citation type="journal article" date="2014" name="Agronomy (Basel)">
        <title>A Draft Genome Sequence for Ensete ventricosum, the Drought-Tolerant Tree Against Hunger.</title>
        <authorList>
            <person name="Harrison J."/>
            <person name="Moore K.A."/>
            <person name="Paszkiewicz K."/>
            <person name="Jones T."/>
            <person name="Grant M."/>
            <person name="Ambacheew D."/>
            <person name="Muzemil S."/>
            <person name="Studholme D.J."/>
        </authorList>
    </citation>
    <scope>NUCLEOTIDE SEQUENCE [LARGE SCALE GENOMIC DNA]</scope>
</reference>
<dbReference type="EMBL" id="AMZH03008939">
    <property type="protein sequence ID" value="RRT57924.1"/>
    <property type="molecule type" value="Genomic_DNA"/>
</dbReference>
<keyword evidence="5 7" id="KW-0040">ANK repeat</keyword>
<dbReference type="Pfam" id="PF13962">
    <property type="entry name" value="PGG"/>
    <property type="match status" value="1"/>
</dbReference>
<sequence length="511" mass="56540">MDPRLEEAAYAGDVTLLRRLQQEDRLLLHKQAIAVAHLSDSPLHIAASLGHSDFVREILAVNPELAHGRNREGRSALHLAAAQGHLPVVKELLQHAAAARLCLATDNDGFMPAHTAALQGRLDVLTVLLDACPESARAVTSQGDSILHLTVKSNSFETVQLLLNRTDEKDELLNSGDAKGNTILHLAVARKQLQTVKLLLGWRGIEANATNMRGDTVLDVLLDSPCQHGDLLLGELIRAAGGRTAAEEGKTQPKSSPSDARASATVASHRSRPNRWHPFRRQARPSKDDHRPRKVWSEPKERYNNKPEALMVVATLIATITFQAALNQPDGFKQKDDDGPPSPSPTSPSTEREAVKFFLLFDMFGLFASLSIILLLICCVPRRKKMVLGILKWILWLAVFSTALAFSTAIVPIFSDPIYANIFLISWFGILSLFMLWVSFRAIRCLLRKGGCWKKEAREGESHREPKKIVVICTKIVVGVFIIILLGVYLTVNFFVFSFLYITNVNETLIG</sequence>
<dbReference type="Proteomes" id="UP000287651">
    <property type="component" value="Unassembled WGS sequence"/>
</dbReference>
<evidence type="ECO:0000256" key="4">
    <source>
        <dbReference type="ARBA" id="ARBA00022989"/>
    </source>
</evidence>
<dbReference type="PANTHER" id="PTHR24186:SF38">
    <property type="entry name" value="ANKYRIN REPEAT FAMILY PROTEIN"/>
    <property type="match status" value="1"/>
</dbReference>
<feature type="transmembrane region" description="Helical" evidence="9">
    <location>
        <begin position="476"/>
        <end position="502"/>
    </location>
</feature>
<dbReference type="Gene3D" id="1.25.40.20">
    <property type="entry name" value="Ankyrin repeat-containing domain"/>
    <property type="match status" value="1"/>
</dbReference>
<dbReference type="SMART" id="SM00248">
    <property type="entry name" value="ANK"/>
    <property type="match status" value="5"/>
</dbReference>
<dbReference type="PANTHER" id="PTHR24186">
    <property type="entry name" value="PROTEIN PHOSPHATASE 1 REGULATORY SUBUNIT"/>
    <property type="match status" value="1"/>
</dbReference>
<evidence type="ECO:0000259" key="10">
    <source>
        <dbReference type="Pfam" id="PF13962"/>
    </source>
</evidence>
<organism evidence="11 12">
    <name type="scientific">Ensete ventricosum</name>
    <name type="common">Abyssinian banana</name>
    <name type="synonym">Musa ensete</name>
    <dbReference type="NCBI Taxonomy" id="4639"/>
    <lineage>
        <taxon>Eukaryota</taxon>
        <taxon>Viridiplantae</taxon>
        <taxon>Streptophyta</taxon>
        <taxon>Embryophyta</taxon>
        <taxon>Tracheophyta</taxon>
        <taxon>Spermatophyta</taxon>
        <taxon>Magnoliopsida</taxon>
        <taxon>Liliopsida</taxon>
        <taxon>Zingiberales</taxon>
        <taxon>Musaceae</taxon>
        <taxon>Ensete</taxon>
    </lineage>
</organism>
<evidence type="ECO:0000256" key="2">
    <source>
        <dbReference type="ARBA" id="ARBA00022692"/>
    </source>
</evidence>
<evidence type="ECO:0000256" key="5">
    <source>
        <dbReference type="ARBA" id="ARBA00023043"/>
    </source>
</evidence>
<dbReference type="PROSITE" id="PS50088">
    <property type="entry name" value="ANK_REPEAT"/>
    <property type="match status" value="2"/>
</dbReference>
<keyword evidence="4 9" id="KW-1133">Transmembrane helix</keyword>
<proteinExistence type="predicted"/>
<evidence type="ECO:0000256" key="3">
    <source>
        <dbReference type="ARBA" id="ARBA00022737"/>
    </source>
</evidence>
<dbReference type="PROSITE" id="PS50297">
    <property type="entry name" value="ANK_REP_REGION"/>
    <property type="match status" value="2"/>
</dbReference>
<evidence type="ECO:0000256" key="7">
    <source>
        <dbReference type="PROSITE-ProRule" id="PRU00023"/>
    </source>
</evidence>
<dbReference type="SUPFAM" id="SSF48403">
    <property type="entry name" value="Ankyrin repeat"/>
    <property type="match status" value="1"/>
</dbReference>
<dbReference type="AlphaFoldDB" id="A0A426Z1T8"/>
<feature type="domain" description="PGG" evidence="10">
    <location>
        <begin position="301"/>
        <end position="410"/>
    </location>
</feature>
<evidence type="ECO:0000313" key="11">
    <source>
        <dbReference type="EMBL" id="RRT57924.1"/>
    </source>
</evidence>
<dbReference type="InterPro" id="IPR002110">
    <property type="entry name" value="Ankyrin_rpt"/>
</dbReference>
<dbReference type="InterPro" id="IPR026961">
    <property type="entry name" value="PGG_dom"/>
</dbReference>
<dbReference type="GO" id="GO:0005886">
    <property type="term" value="C:plasma membrane"/>
    <property type="evidence" value="ECO:0007669"/>
    <property type="project" value="TreeGrafter"/>
</dbReference>
<feature type="transmembrane region" description="Helical" evidence="9">
    <location>
        <begin position="309"/>
        <end position="326"/>
    </location>
</feature>
<feature type="transmembrane region" description="Helical" evidence="9">
    <location>
        <begin position="420"/>
        <end position="440"/>
    </location>
</feature>
<feature type="transmembrane region" description="Helical" evidence="9">
    <location>
        <begin position="393"/>
        <end position="414"/>
    </location>
</feature>
<evidence type="ECO:0000256" key="8">
    <source>
        <dbReference type="SAM" id="MobiDB-lite"/>
    </source>
</evidence>
<feature type="repeat" description="ANK" evidence="7">
    <location>
        <begin position="179"/>
        <end position="200"/>
    </location>
</feature>
<keyword evidence="6 9" id="KW-0472">Membrane</keyword>
<comment type="caution">
    <text evidence="11">The sequence shown here is derived from an EMBL/GenBank/DDBJ whole genome shotgun (WGS) entry which is preliminary data.</text>
</comment>
<accession>A0A426Z1T8</accession>
<keyword evidence="2 9" id="KW-0812">Transmembrane</keyword>
<feature type="region of interest" description="Disordered" evidence="8">
    <location>
        <begin position="330"/>
        <end position="350"/>
    </location>
</feature>
<feature type="region of interest" description="Disordered" evidence="8">
    <location>
        <begin position="243"/>
        <end position="300"/>
    </location>
</feature>